<dbReference type="EMBL" id="AYER01000032">
    <property type="protein sequence ID" value="ESK34662.1"/>
    <property type="molecule type" value="Genomic_DNA"/>
</dbReference>
<name>V2TAB7_9GAMM</name>
<keyword evidence="2" id="KW-1185">Reference proteome</keyword>
<accession>V2TAB7</accession>
<gene>
    <name evidence="1" type="ORF">P256_02621</name>
</gene>
<evidence type="ECO:0000313" key="2">
    <source>
        <dbReference type="Proteomes" id="UP000023785"/>
    </source>
</evidence>
<proteinExistence type="predicted"/>
<dbReference type="RefSeq" id="WP_023273347.1">
    <property type="nucleotide sequence ID" value="NZ_KI530731.1"/>
</dbReference>
<reference evidence="1 2" key="1">
    <citation type="submission" date="2013-10" db="EMBL/GenBank/DDBJ databases">
        <title>The Genome Sequence of Acinetobacter nectaris CIP 110549.</title>
        <authorList>
            <consortium name="The Broad Institute Genomics Platform"/>
            <consortium name="The Broad Institute Genome Sequencing Center for Infectious Disease"/>
            <person name="Cerqueira G."/>
            <person name="Feldgarden M."/>
            <person name="Courvalin P."/>
            <person name="Grillot-Courvalin C."/>
            <person name="Clermont D."/>
            <person name="Rocha E."/>
            <person name="Yoon E.-J."/>
            <person name="Nemec A."/>
            <person name="Young S.K."/>
            <person name="Zeng Q."/>
            <person name="Gargeya S."/>
            <person name="Fitzgerald M."/>
            <person name="Abouelleil A."/>
            <person name="Alvarado L."/>
            <person name="Berlin A.M."/>
            <person name="Chapman S.B."/>
            <person name="Gainer-Dewar J."/>
            <person name="Goldberg J."/>
            <person name="Gnerre S."/>
            <person name="Griggs A."/>
            <person name="Gujja S."/>
            <person name="Hansen M."/>
            <person name="Howarth C."/>
            <person name="Imamovic A."/>
            <person name="Ireland A."/>
            <person name="Larimer J."/>
            <person name="McCowan C."/>
            <person name="Murphy C."/>
            <person name="Pearson M."/>
            <person name="Poon T.W."/>
            <person name="Priest M."/>
            <person name="Roberts A."/>
            <person name="Saif S."/>
            <person name="Shea T."/>
            <person name="Sykes S."/>
            <person name="Wortman J."/>
            <person name="Nusbaum C."/>
            <person name="Birren B."/>
        </authorList>
    </citation>
    <scope>NUCLEOTIDE SEQUENCE [LARGE SCALE GENOMIC DNA]</scope>
    <source>
        <strain evidence="1 2">CIP 110549</strain>
    </source>
</reference>
<dbReference type="PATRIC" id="fig|1392540.3.peg.2506"/>
<dbReference type="HOGENOM" id="CLU_2379712_0_0_6"/>
<sequence length="94" mass="10415">MNTVQISFKEATSIAKNNLVELVENVTDITVEGIEHNTKYEVKLSYTIDSNLNTDNSGLGSLAKIMGRRRDVKLFKISDKGDFLGFSDAQKSNS</sequence>
<dbReference type="Proteomes" id="UP000023785">
    <property type="component" value="Unassembled WGS sequence"/>
</dbReference>
<protein>
    <submittedName>
        <fullName evidence="1">Uncharacterized protein</fullName>
    </submittedName>
</protein>
<dbReference type="AlphaFoldDB" id="V2TAB7"/>
<comment type="caution">
    <text evidence="1">The sequence shown here is derived from an EMBL/GenBank/DDBJ whole genome shotgun (WGS) entry which is preliminary data.</text>
</comment>
<organism evidence="1 2">
    <name type="scientific">Acinetobacter nectaris CIP 110549</name>
    <dbReference type="NCBI Taxonomy" id="1392540"/>
    <lineage>
        <taxon>Bacteria</taxon>
        <taxon>Pseudomonadati</taxon>
        <taxon>Pseudomonadota</taxon>
        <taxon>Gammaproteobacteria</taxon>
        <taxon>Moraxellales</taxon>
        <taxon>Moraxellaceae</taxon>
        <taxon>Acinetobacter</taxon>
    </lineage>
</organism>
<evidence type="ECO:0000313" key="1">
    <source>
        <dbReference type="EMBL" id="ESK34662.1"/>
    </source>
</evidence>